<dbReference type="RefSeq" id="WP_007200414.1">
    <property type="nucleotide sequence ID" value="NZ_AKKV01000019.1"/>
</dbReference>
<dbReference type="InterPro" id="IPR000209">
    <property type="entry name" value="Peptidase_S8/S53_dom"/>
</dbReference>
<reference evidence="8 9" key="1">
    <citation type="journal article" date="2012" name="J. Bacteriol.">
        <title>Genome of Bacillus macauensis ZFHKF-1, a Long-Chain-Forming Bacterium.</title>
        <authorList>
            <person name="Cai L."/>
            <person name="Zhang T."/>
        </authorList>
    </citation>
    <scope>NUCLEOTIDE SEQUENCE [LARGE SCALE GENOMIC DNA]</scope>
    <source>
        <strain evidence="8 9">ZFHKF-1</strain>
    </source>
</reference>
<keyword evidence="3 5" id="KW-0378">Hydrolase</keyword>
<dbReference type="MEROPS" id="S08.107"/>
<gene>
    <name evidence="8" type="ORF">A374_01564</name>
</gene>
<dbReference type="InterPro" id="IPR022398">
    <property type="entry name" value="Peptidase_S8_His-AS"/>
</dbReference>
<dbReference type="EMBL" id="AKKV01000019">
    <property type="protein sequence ID" value="EIT86902.1"/>
    <property type="molecule type" value="Genomic_DNA"/>
</dbReference>
<organism evidence="8 9">
    <name type="scientific">Fictibacillus macauensis ZFHKF-1</name>
    <dbReference type="NCBI Taxonomy" id="1196324"/>
    <lineage>
        <taxon>Bacteria</taxon>
        <taxon>Bacillati</taxon>
        <taxon>Bacillota</taxon>
        <taxon>Bacilli</taxon>
        <taxon>Bacillales</taxon>
        <taxon>Fictibacillaceae</taxon>
        <taxon>Fictibacillus</taxon>
    </lineage>
</organism>
<dbReference type="InterPro" id="IPR050131">
    <property type="entry name" value="Peptidase_S8_subtilisin-like"/>
</dbReference>
<dbReference type="AlphaFoldDB" id="I8ALU6"/>
<dbReference type="GO" id="GO:0006508">
    <property type="term" value="P:proteolysis"/>
    <property type="evidence" value="ECO:0007669"/>
    <property type="project" value="UniProtKB-KW"/>
</dbReference>
<comment type="caution">
    <text evidence="8">The sequence shown here is derived from an EMBL/GenBank/DDBJ whole genome shotgun (WGS) entry which is preliminary data.</text>
</comment>
<dbReference type="GO" id="GO:0005576">
    <property type="term" value="C:extracellular region"/>
    <property type="evidence" value="ECO:0007669"/>
    <property type="project" value="UniProtKB-SubCell"/>
</dbReference>
<dbReference type="PROSITE" id="PS00137">
    <property type="entry name" value="SUBTILASE_HIS"/>
    <property type="match status" value="1"/>
</dbReference>
<name>I8ALU6_9BACL</name>
<dbReference type="InterPro" id="IPR015500">
    <property type="entry name" value="Peptidase_S8_subtilisin-rel"/>
</dbReference>
<dbReference type="InterPro" id="IPR036852">
    <property type="entry name" value="Peptidase_S8/S53_dom_sf"/>
</dbReference>
<dbReference type="GO" id="GO:0004252">
    <property type="term" value="F:serine-type endopeptidase activity"/>
    <property type="evidence" value="ECO:0007669"/>
    <property type="project" value="UniProtKB-UniRule"/>
</dbReference>
<dbReference type="PROSITE" id="PS00136">
    <property type="entry name" value="SUBTILASE_ASP"/>
    <property type="match status" value="1"/>
</dbReference>
<feature type="active site" description="Charge relay system" evidence="5">
    <location>
        <position position="334"/>
    </location>
</feature>
<dbReference type="STRING" id="1196324.A374_01564"/>
<dbReference type="SUPFAM" id="SSF52743">
    <property type="entry name" value="Subtilisin-like"/>
    <property type="match status" value="1"/>
</dbReference>
<sequence length="516" mass="56376">MKQWQISVLCITLIFLAISIEEPAVTVKASNINLDIIHHREIILKLKEGHSLPFHIYGVVGIEKRGIGTTAVQIVRVPRAASYQHVLSALRKHPMVTYAQPNYYTTASALHPNDALYSKQWALRKINWSRAVATSVPAKPVIIAVLDSGVNPNHPDLKGKVLRGADFVDECNHAYDHYGHGTAVAGVIAASSHNGIGVSGMNDHVRILPVRIGPKNKFTAVNVAAGITYAVDHGAKIINMSFGGEPPNQIERDAIQYANRKGVILIAAGGNLFPKGVMYPAAYKEVISVGATREDDGIAHFSSRGKQLDLTAPGVHITTTNRRGTYSENLSGTSFSAPLTAGLASLIVMKQPTLTPGEVEYIMEKAAYIPPMFKEKAKRSSIYGYGRIDVNRALHTSVPAFERDSPQETVSAKVRKLPVVVQDQFDLPFDVDTFAVKVSREQRVTIDVSPVTGMDPVIETFDVGAHSQRMYVTRSDAVGMSRGEHFSVTWKPGIHYISLTEANNHWSTTPYTLSVK</sequence>
<dbReference type="Proteomes" id="UP000004080">
    <property type="component" value="Unassembled WGS sequence"/>
</dbReference>
<evidence type="ECO:0000256" key="5">
    <source>
        <dbReference type="PROSITE-ProRule" id="PRU01240"/>
    </source>
</evidence>
<feature type="active site" description="Charge relay system" evidence="5">
    <location>
        <position position="180"/>
    </location>
</feature>
<dbReference type="InterPro" id="IPR023828">
    <property type="entry name" value="Peptidase_S8_Ser-AS"/>
</dbReference>
<feature type="active site" description="Charge relay system" evidence="5">
    <location>
        <position position="147"/>
    </location>
</feature>
<dbReference type="PANTHER" id="PTHR43806:SF11">
    <property type="entry name" value="CEREVISIN-RELATED"/>
    <property type="match status" value="1"/>
</dbReference>
<evidence type="ECO:0000256" key="4">
    <source>
        <dbReference type="ARBA" id="ARBA00022825"/>
    </source>
</evidence>
<evidence type="ECO:0000313" key="8">
    <source>
        <dbReference type="EMBL" id="EIT86902.1"/>
    </source>
</evidence>
<evidence type="ECO:0000256" key="2">
    <source>
        <dbReference type="ARBA" id="ARBA00022670"/>
    </source>
</evidence>
<comment type="similarity">
    <text evidence="1 5 6">Belongs to the peptidase S8 family.</text>
</comment>
<dbReference type="eggNOG" id="COG1404">
    <property type="taxonomic scope" value="Bacteria"/>
</dbReference>
<dbReference type="PROSITE" id="PS00138">
    <property type="entry name" value="SUBTILASE_SER"/>
    <property type="match status" value="1"/>
</dbReference>
<dbReference type="PANTHER" id="PTHR43806">
    <property type="entry name" value="PEPTIDASE S8"/>
    <property type="match status" value="1"/>
</dbReference>
<dbReference type="PRINTS" id="PR00723">
    <property type="entry name" value="SUBTILISIN"/>
</dbReference>
<evidence type="ECO:0000259" key="7">
    <source>
        <dbReference type="Pfam" id="PF00082"/>
    </source>
</evidence>
<dbReference type="PROSITE" id="PS51892">
    <property type="entry name" value="SUBTILASE"/>
    <property type="match status" value="1"/>
</dbReference>
<keyword evidence="9" id="KW-1185">Reference proteome</keyword>
<dbReference type="InterPro" id="IPR023827">
    <property type="entry name" value="Peptidase_S8_Asp-AS"/>
</dbReference>
<accession>I8ALU6</accession>
<keyword evidence="4 5" id="KW-0720">Serine protease</keyword>
<feature type="domain" description="Peptidase S8/S53" evidence="7">
    <location>
        <begin position="140"/>
        <end position="386"/>
    </location>
</feature>
<dbReference type="Pfam" id="PF00082">
    <property type="entry name" value="Peptidase_S8"/>
    <property type="match status" value="1"/>
</dbReference>
<evidence type="ECO:0000313" key="9">
    <source>
        <dbReference type="Proteomes" id="UP000004080"/>
    </source>
</evidence>
<dbReference type="PATRIC" id="fig|1196324.3.peg.310"/>
<evidence type="ECO:0000256" key="6">
    <source>
        <dbReference type="RuleBase" id="RU003355"/>
    </source>
</evidence>
<keyword evidence="2 5" id="KW-0645">Protease</keyword>
<protein>
    <submittedName>
        <fullName evidence="8">Peptidase S8 and S53 subtilisin kexin sedolisin</fullName>
    </submittedName>
</protein>
<proteinExistence type="inferred from homology"/>
<evidence type="ECO:0000256" key="1">
    <source>
        <dbReference type="ARBA" id="ARBA00011073"/>
    </source>
</evidence>
<dbReference type="Gene3D" id="3.40.50.200">
    <property type="entry name" value="Peptidase S8/S53 domain"/>
    <property type="match status" value="1"/>
</dbReference>
<evidence type="ECO:0000256" key="3">
    <source>
        <dbReference type="ARBA" id="ARBA00022801"/>
    </source>
</evidence>
<dbReference type="Gene3D" id="2.60.120.380">
    <property type="match status" value="1"/>
</dbReference>